<dbReference type="Pfam" id="PF16755">
    <property type="entry name" value="Beta-prop_NUP159_NUP214"/>
    <property type="match status" value="1"/>
</dbReference>
<feature type="compositionally biased region" description="Acidic residues" evidence="5">
    <location>
        <begin position="980"/>
        <end position="1005"/>
    </location>
</feature>
<feature type="compositionally biased region" description="Polar residues" evidence="5">
    <location>
        <begin position="914"/>
        <end position="924"/>
    </location>
</feature>
<dbReference type="SUPFAM" id="SSF117289">
    <property type="entry name" value="Nucleoporin domain"/>
    <property type="match status" value="1"/>
</dbReference>
<feature type="compositionally biased region" description="Low complexity" evidence="5">
    <location>
        <begin position="644"/>
        <end position="654"/>
    </location>
</feature>
<dbReference type="PANTHER" id="PTHR23193:SF23">
    <property type="entry name" value="NUCLEAR PORE COMPLEX PROTEIN NUP153"/>
    <property type="match status" value="1"/>
</dbReference>
<feature type="compositionally biased region" description="Low complexity" evidence="5">
    <location>
        <begin position="877"/>
        <end position="888"/>
    </location>
</feature>
<evidence type="ECO:0000256" key="5">
    <source>
        <dbReference type="SAM" id="MobiDB-lite"/>
    </source>
</evidence>
<feature type="compositionally biased region" description="Low complexity" evidence="5">
    <location>
        <begin position="710"/>
        <end position="720"/>
    </location>
</feature>
<proteinExistence type="predicted"/>
<protein>
    <recommendedName>
        <fullName evidence="6">Nucleoporin Nup159/Nup146 N-terminal domain-containing protein</fullName>
    </recommendedName>
</protein>
<gene>
    <name evidence="7" type="ORF">B0T26DRAFT_843804</name>
</gene>
<feature type="compositionally biased region" description="Low complexity" evidence="5">
    <location>
        <begin position="766"/>
        <end position="783"/>
    </location>
</feature>
<keyword evidence="8" id="KW-1185">Reference proteome</keyword>
<evidence type="ECO:0000256" key="3">
    <source>
        <dbReference type="ARBA" id="ARBA00023242"/>
    </source>
</evidence>
<keyword evidence="4" id="KW-0175">Coiled coil</keyword>
<feature type="region of interest" description="Disordered" evidence="5">
    <location>
        <begin position="1412"/>
        <end position="1509"/>
    </location>
</feature>
<evidence type="ECO:0000259" key="6">
    <source>
        <dbReference type="Pfam" id="PF16755"/>
    </source>
</evidence>
<dbReference type="GO" id="GO:0005643">
    <property type="term" value="C:nuclear pore"/>
    <property type="evidence" value="ECO:0007669"/>
    <property type="project" value="TreeGrafter"/>
</dbReference>
<feature type="compositionally biased region" description="Polar residues" evidence="5">
    <location>
        <begin position="784"/>
        <end position="808"/>
    </location>
</feature>
<evidence type="ECO:0000256" key="1">
    <source>
        <dbReference type="ARBA" id="ARBA00004123"/>
    </source>
</evidence>
<dbReference type="RefSeq" id="XP_060302872.1">
    <property type="nucleotide sequence ID" value="XM_060447578.1"/>
</dbReference>
<dbReference type="GeneID" id="85330848"/>
<feature type="compositionally biased region" description="Basic and acidic residues" evidence="5">
    <location>
        <begin position="696"/>
        <end position="708"/>
    </location>
</feature>
<dbReference type="Gene3D" id="2.130.10.10">
    <property type="entry name" value="YVTN repeat-like/Quinoprotein amine dehydrogenase"/>
    <property type="match status" value="1"/>
</dbReference>
<dbReference type="GO" id="GO:0017056">
    <property type="term" value="F:structural constituent of nuclear pore"/>
    <property type="evidence" value="ECO:0007669"/>
    <property type="project" value="TreeGrafter"/>
</dbReference>
<dbReference type="PANTHER" id="PTHR23193">
    <property type="entry name" value="NUCLEAR PORE COMPLEX PROTEIN NUP"/>
    <property type="match status" value="1"/>
</dbReference>
<organism evidence="7 8">
    <name type="scientific">Lasiosphaeria miniovina</name>
    <dbReference type="NCBI Taxonomy" id="1954250"/>
    <lineage>
        <taxon>Eukaryota</taxon>
        <taxon>Fungi</taxon>
        <taxon>Dikarya</taxon>
        <taxon>Ascomycota</taxon>
        <taxon>Pezizomycotina</taxon>
        <taxon>Sordariomycetes</taxon>
        <taxon>Sordariomycetidae</taxon>
        <taxon>Sordariales</taxon>
        <taxon>Lasiosphaeriaceae</taxon>
        <taxon>Lasiosphaeria</taxon>
    </lineage>
</organism>
<dbReference type="GO" id="GO:0006606">
    <property type="term" value="P:protein import into nucleus"/>
    <property type="evidence" value="ECO:0007669"/>
    <property type="project" value="TreeGrafter"/>
</dbReference>
<feature type="region of interest" description="Disordered" evidence="5">
    <location>
        <begin position="644"/>
        <end position="720"/>
    </location>
</feature>
<reference evidence="7" key="1">
    <citation type="submission" date="2023-06" db="EMBL/GenBank/DDBJ databases">
        <title>Genome-scale phylogeny and comparative genomics of the fungal order Sordariales.</title>
        <authorList>
            <consortium name="Lawrence Berkeley National Laboratory"/>
            <person name="Hensen N."/>
            <person name="Bonometti L."/>
            <person name="Westerberg I."/>
            <person name="Brannstrom I.O."/>
            <person name="Guillou S."/>
            <person name="Cros-Aarteil S."/>
            <person name="Calhoun S."/>
            <person name="Haridas S."/>
            <person name="Kuo A."/>
            <person name="Mondo S."/>
            <person name="Pangilinan J."/>
            <person name="Riley R."/>
            <person name="LaButti K."/>
            <person name="Andreopoulos B."/>
            <person name="Lipzen A."/>
            <person name="Chen C."/>
            <person name="Yanf M."/>
            <person name="Daum C."/>
            <person name="Ng V."/>
            <person name="Clum A."/>
            <person name="Steindorff A."/>
            <person name="Ohm R."/>
            <person name="Martin F."/>
            <person name="Silar P."/>
            <person name="Natvig D."/>
            <person name="Lalanne C."/>
            <person name="Gautier V."/>
            <person name="Ament-velasquez S.L."/>
            <person name="Kruys A."/>
            <person name="Hutchinson M.I."/>
            <person name="Powell A.J."/>
            <person name="Barry K."/>
            <person name="Miller A.N."/>
            <person name="Grigoriev I.V."/>
            <person name="Debuchy R."/>
            <person name="Gladieux P."/>
            <person name="Thoren M.H."/>
            <person name="Johannesson H."/>
        </authorList>
    </citation>
    <scope>NUCLEOTIDE SEQUENCE</scope>
    <source>
        <strain evidence="7">SMH2392-1A</strain>
    </source>
</reference>
<name>A0AA40BGV1_9PEZI</name>
<feature type="region of interest" description="Disordered" evidence="5">
    <location>
        <begin position="733"/>
        <end position="1150"/>
    </location>
</feature>
<accession>A0AA40BGV1</accession>
<dbReference type="GO" id="GO:0008139">
    <property type="term" value="F:nuclear localization sequence binding"/>
    <property type="evidence" value="ECO:0007669"/>
    <property type="project" value="TreeGrafter"/>
</dbReference>
<keyword evidence="3" id="KW-0539">Nucleus</keyword>
<dbReference type="InterPro" id="IPR026054">
    <property type="entry name" value="Nucleoporin"/>
</dbReference>
<feature type="compositionally biased region" description="Basic and acidic residues" evidence="5">
    <location>
        <begin position="1486"/>
        <end position="1495"/>
    </location>
</feature>
<dbReference type="GO" id="GO:0006405">
    <property type="term" value="P:RNA export from nucleus"/>
    <property type="evidence" value="ECO:0007669"/>
    <property type="project" value="TreeGrafter"/>
</dbReference>
<feature type="compositionally biased region" description="Polar residues" evidence="5">
    <location>
        <begin position="1120"/>
        <end position="1134"/>
    </location>
</feature>
<evidence type="ECO:0000313" key="7">
    <source>
        <dbReference type="EMBL" id="KAK0733995.1"/>
    </source>
</evidence>
<evidence type="ECO:0000313" key="8">
    <source>
        <dbReference type="Proteomes" id="UP001172101"/>
    </source>
</evidence>
<evidence type="ECO:0000256" key="4">
    <source>
        <dbReference type="SAM" id="Coils"/>
    </source>
</evidence>
<feature type="compositionally biased region" description="Basic and acidic residues" evidence="5">
    <location>
        <begin position="847"/>
        <end position="856"/>
    </location>
</feature>
<dbReference type="FunFam" id="2.130.10.10:FF:000645">
    <property type="entry name" value="Putative nuclear pore complex subunit Nup159"/>
    <property type="match status" value="1"/>
</dbReference>
<sequence>MAFSFGNNAAAGGAAGGTGGLTQGSDLEVIVTEGLGFLALASDAKVQLTSRWSPPPAPTASLLSISPRKGLVAAAGPDAVHIATTDSVRKAFEAERSGDSEVRPFNPEAKVPLPFRISQLAFTADEQFLLLSAESGGGLAAYDVQTLVQGGTQSAFELNTNGESIRALVPNPMPELASFCAIVTNNGNLFMANLAECKLNAGPNGPTLRSQVSCAAWSTKGKQLVAGMADGTIYQMTPDGTEKGHIPKPPSLGDYHVSSVTWLENNVFLVIHNPTNGQDPSVYHIITRQAPPGGTLTFTFQKLTDPVEPFGSDKVPHHSVLRLKDFPPNLQDLLLVSSTATETIGILSRSKTPLSSGKPAEAITNVFTTTELADDSRRAQLPMSEDLAETFPVGTALDLSGKDKVYKPIPTDEMEQSPGPLPGLWILNNEGVLAVWWTVYNESVRSGTTYPGLVAADAGVSAQPATVKSSLPSAFASHASAPAFGAPSSAAPAFGTPSSAAPAFGTPSSAAPAFGDASAIGANSSPWSTGPVASVTPSFGSSTFGSAPAAAAPAFGAPSFGTKPAGPAFGQSSTIGMGLGTKVSPWATGSPSTATPAFGQSGFSSAEGTPKVFGSAAAATPTSGGFAGFATKSGFGGLTGSPSGPSLFGSKPSGAFASTTPEVSMDSDTAFPPSRAKENSSNFGSSPFVLGTTFKADPKASDDNEKPKPGAGSSLFGSNFGLSLTDAAKQPVVSEVKVEDMDSTAQTPAPNQEKEKAKTLFGLESTTPTTTPAPPKFTAFQPTSGPSTGSSIFGQKPSTSSRTSNIFGTSKLAAAEGSKPSPVSSIFGTPKPASATPISSLFGTPKIKKDEDKENLADIPEAPLPPDATSKAVFHLSDSSSYSGSSYSPKAASQKSIKAGDAPLPPDFLGKPVPTNTKEASPSQKPVPKEAPLPPDFIPDKSDSILNPFIEDDAPLPPDFVVKPASLPLPEAPAVPSSPEQDELSEEGELSEDDQEDNEEVEDGTDAASEGSGIDVAKDLSPTAGFGNRTPGFTPQSSFGGMGGSTFSTISRSEAEQPRTLFGEISRNAPPLFAQPVPQSPRSPSPVRGASRASVLRTNETPRSVSAPGMASQILGRRPPTSQGNLAFSTTARSSPPIDPNVQAQRKHAAKKEAEVQVLVDPEDDGIQQILRSEVHPTLNMNEFLAVDTKLEIIDASTNGREVPVACETLWRDINRMVDRVGLNSRSLQSFVLGHTTKFKESSRDKEDLENPDDWVLVEVEGLSIVENELAKELQEGRLRDVEETGASIQDLTRDLAKLRVKEEDMRKVIMSHIDPEQLAAARSLPLSAEQATQQNELRRTYATFSKLLAETEEALTMLKAKISSAGGASGKAQVPTVEAIIRTINKMTGMAEKRSGDIDILENQMRRLRLGSMGLNDSPGPRSREDSPYKTPQKRSILSPERMRDSMTSSIASYGMRGTPPRKKMSMYSEEEKQAVRQKSAKRQGTLERLRSSLERSGPNISRLKDDD</sequence>
<keyword evidence="2" id="KW-0813">Transport</keyword>
<dbReference type="Proteomes" id="UP001172101">
    <property type="component" value="Unassembled WGS sequence"/>
</dbReference>
<dbReference type="InterPro" id="IPR039462">
    <property type="entry name" value="Nup159/Nup146_N"/>
</dbReference>
<evidence type="ECO:0000256" key="2">
    <source>
        <dbReference type="ARBA" id="ARBA00022448"/>
    </source>
</evidence>
<dbReference type="EMBL" id="JAUIRO010000001">
    <property type="protein sequence ID" value="KAK0733995.1"/>
    <property type="molecule type" value="Genomic_DNA"/>
</dbReference>
<comment type="caution">
    <text evidence="7">The sequence shown here is derived from an EMBL/GenBank/DDBJ whole genome shotgun (WGS) entry which is preliminary data.</text>
</comment>
<feature type="domain" description="Nucleoporin Nup159/Nup146 N-terminal" evidence="6">
    <location>
        <begin position="56"/>
        <end position="433"/>
    </location>
</feature>
<comment type="subcellular location">
    <subcellularLocation>
        <location evidence="1">Nucleus</location>
    </subcellularLocation>
</comment>
<feature type="coiled-coil region" evidence="4">
    <location>
        <begin position="1282"/>
        <end position="1309"/>
    </location>
</feature>
<dbReference type="InterPro" id="IPR015943">
    <property type="entry name" value="WD40/YVTN_repeat-like_dom_sf"/>
</dbReference>